<dbReference type="EMBL" id="QRBB01000001">
    <property type="protein sequence ID" value="RDS76717.1"/>
    <property type="molecule type" value="Genomic_DNA"/>
</dbReference>
<comment type="caution">
    <text evidence="3">The sequence shown here is derived from an EMBL/GenBank/DDBJ whole genome shotgun (WGS) entry which is preliminary data.</text>
</comment>
<evidence type="ECO:0000259" key="1">
    <source>
        <dbReference type="Pfam" id="PF00534"/>
    </source>
</evidence>
<keyword evidence="3" id="KW-0808">Transferase</keyword>
<evidence type="ECO:0000259" key="2">
    <source>
        <dbReference type="Pfam" id="PF13579"/>
    </source>
</evidence>
<organism evidence="3 4">
    <name type="scientific">Alteriqipengyuania lutimaris</name>
    <dbReference type="NCBI Taxonomy" id="1538146"/>
    <lineage>
        <taxon>Bacteria</taxon>
        <taxon>Pseudomonadati</taxon>
        <taxon>Pseudomonadota</taxon>
        <taxon>Alphaproteobacteria</taxon>
        <taxon>Sphingomonadales</taxon>
        <taxon>Erythrobacteraceae</taxon>
        <taxon>Alteriqipengyuania</taxon>
    </lineage>
</organism>
<dbReference type="InterPro" id="IPR028098">
    <property type="entry name" value="Glyco_trans_4-like_N"/>
</dbReference>
<evidence type="ECO:0000313" key="4">
    <source>
        <dbReference type="Proteomes" id="UP000254101"/>
    </source>
</evidence>
<feature type="domain" description="Glycosyl transferase family 1" evidence="1">
    <location>
        <begin position="224"/>
        <end position="372"/>
    </location>
</feature>
<dbReference type="InterPro" id="IPR001296">
    <property type="entry name" value="Glyco_trans_1"/>
</dbReference>
<name>A0A395LK49_9SPHN</name>
<dbReference type="Proteomes" id="UP000254101">
    <property type="component" value="Unassembled WGS sequence"/>
</dbReference>
<dbReference type="PANTHER" id="PTHR45947:SF3">
    <property type="entry name" value="SULFOQUINOVOSYL TRANSFERASE SQD2"/>
    <property type="match status" value="1"/>
</dbReference>
<protein>
    <submittedName>
        <fullName evidence="3">Glycosyltransferase</fullName>
    </submittedName>
</protein>
<dbReference type="Pfam" id="PF13579">
    <property type="entry name" value="Glyco_trans_4_4"/>
    <property type="match status" value="1"/>
</dbReference>
<dbReference type="Pfam" id="PF00534">
    <property type="entry name" value="Glycos_transf_1"/>
    <property type="match status" value="1"/>
</dbReference>
<dbReference type="Gene3D" id="3.40.50.2000">
    <property type="entry name" value="Glycogen Phosphorylase B"/>
    <property type="match status" value="2"/>
</dbReference>
<gene>
    <name evidence="3" type="ORF">DL238_03255</name>
</gene>
<dbReference type="AlphaFoldDB" id="A0A395LK49"/>
<sequence>MPTSVPESDPALTGRLRVWHVVGPMDQGGAEVMIMELLRHKAPGTKVDFLVHQTRGHVSGSADFDAEIRASGARLLPILTPAQSGVIAYLRDFLAIVAAHGKPDVVHTHLNARSGIVALAARRAGIRRIIVHAHAALTFRGSLAYRAFANIELALSKMIFAGLASDFWGCSREAIDSQFARWPSRGQPRVVIRNAIDTQAYSTIDADQIDRAREALSGGRPGLLIGTVGRIVRHKNAALLVDLIHTLEMRGIDATLAIVGREQDAGYCAEIRARAAELGLSKRVRLVGPHSDMPAVMAALDVFVSPALREGFGLVALEAQAAGTPCVLSEGFPALIDMGLGLVSRPEGYDIDRWADAVEMAARQDRPSRAAAARAIEQRGFSAHENTRRIERAWRDPSFMPGETA</sequence>
<proteinExistence type="predicted"/>
<dbReference type="RefSeq" id="WP_115490941.1">
    <property type="nucleotide sequence ID" value="NZ_JACHWW010000001.1"/>
</dbReference>
<feature type="domain" description="Glycosyltransferase subfamily 4-like N-terminal" evidence="2">
    <location>
        <begin position="28"/>
        <end position="152"/>
    </location>
</feature>
<keyword evidence="4" id="KW-1185">Reference proteome</keyword>
<evidence type="ECO:0000313" key="3">
    <source>
        <dbReference type="EMBL" id="RDS76717.1"/>
    </source>
</evidence>
<dbReference type="SUPFAM" id="SSF53756">
    <property type="entry name" value="UDP-Glycosyltransferase/glycogen phosphorylase"/>
    <property type="match status" value="1"/>
</dbReference>
<dbReference type="PANTHER" id="PTHR45947">
    <property type="entry name" value="SULFOQUINOVOSYL TRANSFERASE SQD2"/>
    <property type="match status" value="1"/>
</dbReference>
<dbReference type="InterPro" id="IPR050194">
    <property type="entry name" value="Glycosyltransferase_grp1"/>
</dbReference>
<reference evidence="3 4" key="1">
    <citation type="submission" date="2018-07" db="EMBL/GenBank/DDBJ databases">
        <title>Erythrobacter nanhaiensis sp. nov., a novel member of the genus Erythrobacter isolated from the South China Sea.</title>
        <authorList>
            <person name="Chen X."/>
            <person name="Liu J."/>
        </authorList>
    </citation>
    <scope>NUCLEOTIDE SEQUENCE [LARGE SCALE GENOMIC DNA]</scope>
    <source>
        <strain evidence="3 4">S-5</strain>
    </source>
</reference>
<accession>A0A395LK49</accession>
<dbReference type="GO" id="GO:0016757">
    <property type="term" value="F:glycosyltransferase activity"/>
    <property type="evidence" value="ECO:0007669"/>
    <property type="project" value="InterPro"/>
</dbReference>
<dbReference type="OrthoDB" id="9790710at2"/>